<protein>
    <submittedName>
        <fullName evidence="1">Uncharacterized protein</fullName>
    </submittedName>
</protein>
<dbReference type="AlphaFoldDB" id="A0A168MC55"/>
<dbReference type="OrthoDB" id="2210322at2759"/>
<evidence type="ECO:0000313" key="1">
    <source>
        <dbReference type="EMBL" id="OAD04698.1"/>
    </source>
</evidence>
<accession>A0A168MC55</accession>
<gene>
    <name evidence="1" type="ORF">MUCCIDRAFT_108530</name>
</gene>
<dbReference type="Proteomes" id="UP000077051">
    <property type="component" value="Unassembled WGS sequence"/>
</dbReference>
<comment type="caution">
    <text evidence="1">The sequence shown here is derived from an EMBL/GenBank/DDBJ whole genome shotgun (WGS) entry which is preliminary data.</text>
</comment>
<keyword evidence="2" id="KW-1185">Reference proteome</keyword>
<dbReference type="VEuPathDB" id="FungiDB:MUCCIDRAFT_108530"/>
<evidence type="ECO:0000313" key="2">
    <source>
        <dbReference type="Proteomes" id="UP000077051"/>
    </source>
</evidence>
<proteinExistence type="predicted"/>
<sequence>MEQFATTKLVLPKSNQTPSSQLAVDINERLESSSLPELAKAMGQFVDLDKSDFPSHDPILAIREITGAAIATEDHTLVVLAAEVYSRDTMEDNIVVKTIDAADGGAMAKKLVIGFKTFNILITGGSLVMSRHISNVTVFFGPQCPEVISNEDLAFACLGIPNSNSKEIFTDCRQLNSAFEHKSTYHQY</sequence>
<organism evidence="1 2">
    <name type="scientific">Mucor lusitanicus CBS 277.49</name>
    <dbReference type="NCBI Taxonomy" id="747725"/>
    <lineage>
        <taxon>Eukaryota</taxon>
        <taxon>Fungi</taxon>
        <taxon>Fungi incertae sedis</taxon>
        <taxon>Mucoromycota</taxon>
        <taxon>Mucoromycotina</taxon>
        <taxon>Mucoromycetes</taxon>
        <taxon>Mucorales</taxon>
        <taxon>Mucorineae</taxon>
        <taxon>Mucoraceae</taxon>
        <taxon>Mucor</taxon>
    </lineage>
</organism>
<dbReference type="EMBL" id="AMYB01000003">
    <property type="protein sequence ID" value="OAD04698.1"/>
    <property type="molecule type" value="Genomic_DNA"/>
</dbReference>
<name>A0A168MC55_MUCCL</name>
<reference evidence="1 2" key="1">
    <citation type="submission" date="2015-06" db="EMBL/GenBank/DDBJ databases">
        <title>Expansion of signal transduction pathways in fungi by whole-genome duplication.</title>
        <authorList>
            <consortium name="DOE Joint Genome Institute"/>
            <person name="Corrochano L.M."/>
            <person name="Kuo A."/>
            <person name="Marcet-Houben M."/>
            <person name="Polaino S."/>
            <person name="Salamov A."/>
            <person name="Villalobos J.M."/>
            <person name="Alvarez M.I."/>
            <person name="Avalos J."/>
            <person name="Benito E.P."/>
            <person name="Benoit I."/>
            <person name="Burger G."/>
            <person name="Camino L.P."/>
            <person name="Canovas D."/>
            <person name="Cerda-Olmedo E."/>
            <person name="Cheng J.-F."/>
            <person name="Dominguez A."/>
            <person name="Elias M."/>
            <person name="Eslava A.P."/>
            <person name="Glaser F."/>
            <person name="Grimwood J."/>
            <person name="Gutierrez G."/>
            <person name="Heitman J."/>
            <person name="Henrissat B."/>
            <person name="Iturriaga E.A."/>
            <person name="Lang B.F."/>
            <person name="Lavin J.L."/>
            <person name="Lee S."/>
            <person name="Li W."/>
            <person name="Lindquist E."/>
            <person name="Lopez-Garcia S."/>
            <person name="Luque E.M."/>
            <person name="Marcos A.T."/>
            <person name="Martin J."/>
            <person name="Mccluskey K."/>
            <person name="Medina H.R."/>
            <person name="Miralles-Duran A."/>
            <person name="Miyazaki A."/>
            <person name="Munoz-Torres E."/>
            <person name="Oguiza J.A."/>
            <person name="Ohm R."/>
            <person name="Olmedo M."/>
            <person name="Orejas M."/>
            <person name="Ortiz-Castellanos L."/>
            <person name="Pisabarro A.G."/>
            <person name="Rodriguez-Romero J."/>
            <person name="Ruiz-Herrera J."/>
            <person name="Ruiz-Vazquez R."/>
            <person name="Sanz C."/>
            <person name="Schackwitz W."/>
            <person name="Schmutz J."/>
            <person name="Shahriari M."/>
            <person name="Shelest E."/>
            <person name="Silva-Franco F."/>
            <person name="Soanes D."/>
            <person name="Syed K."/>
            <person name="Tagua V.G."/>
            <person name="Talbot N.J."/>
            <person name="Thon M."/>
            <person name="De Vries R.P."/>
            <person name="Wiebenga A."/>
            <person name="Yadav J.S."/>
            <person name="Braun E.L."/>
            <person name="Baker S."/>
            <person name="Garre V."/>
            <person name="Horwitz B."/>
            <person name="Torres-Martinez S."/>
            <person name="Idnurm A."/>
            <person name="Herrera-Estrella A."/>
            <person name="Gabaldon T."/>
            <person name="Grigoriev I.V."/>
        </authorList>
    </citation>
    <scope>NUCLEOTIDE SEQUENCE [LARGE SCALE GENOMIC DNA]</scope>
    <source>
        <strain evidence="1 2">CBS 277.49</strain>
    </source>
</reference>